<feature type="transmembrane region" description="Helical" evidence="2">
    <location>
        <begin position="60"/>
        <end position="82"/>
    </location>
</feature>
<feature type="transmembrane region" description="Helical" evidence="2">
    <location>
        <begin position="162"/>
        <end position="183"/>
    </location>
</feature>
<dbReference type="GO" id="GO:0046839">
    <property type="term" value="P:phospholipid dephosphorylation"/>
    <property type="evidence" value="ECO:0007669"/>
    <property type="project" value="TreeGrafter"/>
</dbReference>
<dbReference type="OrthoDB" id="328563at2759"/>
<keyword evidence="2" id="KW-0472">Membrane</keyword>
<dbReference type="PANTHER" id="PTHR10165">
    <property type="entry name" value="LIPID PHOSPHATE PHOSPHATASE"/>
    <property type="match status" value="1"/>
</dbReference>
<evidence type="ECO:0000256" key="2">
    <source>
        <dbReference type="SAM" id="Phobius"/>
    </source>
</evidence>
<gene>
    <name evidence="3" type="ORF">EAH_00024960</name>
</gene>
<dbReference type="OMA" id="RVVDHMH"/>
<name>U6GD34_EIMAC</name>
<proteinExistence type="predicted"/>
<feature type="compositionally biased region" description="Low complexity" evidence="1">
    <location>
        <begin position="27"/>
        <end position="44"/>
    </location>
</feature>
<dbReference type="EMBL" id="HG670675">
    <property type="protein sequence ID" value="CDI77462.1"/>
    <property type="molecule type" value="Genomic_DNA"/>
</dbReference>
<dbReference type="GeneID" id="25270566"/>
<keyword evidence="2" id="KW-0812">Transmembrane</keyword>
<reference evidence="3" key="1">
    <citation type="submission" date="2013-10" db="EMBL/GenBank/DDBJ databases">
        <title>Genomic analysis of the causative agents of coccidiosis in chickens.</title>
        <authorList>
            <person name="Reid A.J."/>
            <person name="Blake D."/>
            <person name="Billington K."/>
            <person name="Browne H."/>
            <person name="Dunn M."/>
            <person name="Hung S."/>
            <person name="Kawahara F."/>
            <person name="Miranda-Saavedra D."/>
            <person name="Mourier T."/>
            <person name="Nagra H."/>
            <person name="Otto T.D."/>
            <person name="Rawlings N."/>
            <person name="Sanchez A."/>
            <person name="Sanders M."/>
            <person name="Subramaniam C."/>
            <person name="Tay Y."/>
            <person name="Dear P."/>
            <person name="Doerig C."/>
            <person name="Gruber A."/>
            <person name="Parkinson J."/>
            <person name="Shirley M."/>
            <person name="Wan K.L."/>
            <person name="Berriman M."/>
            <person name="Tomley F."/>
            <person name="Pain A."/>
        </authorList>
    </citation>
    <scope>NUCLEOTIDE SEQUENCE</scope>
    <source>
        <strain evidence="3">Houghton</strain>
    </source>
</reference>
<evidence type="ECO:0000256" key="1">
    <source>
        <dbReference type="SAM" id="MobiDB-lite"/>
    </source>
</evidence>
<sequence>MELAESVCTQASADVESGTARGHPASEEGGPPSPSAGAGVAPEGPGCSSCSREGQAQPAYFSRLCVQLVIVAAAVVWALVLLVRRPVVRGAFCNDRDISLPYLSQSISSLDVFWIGTALPAFIIILVELLLSAVRATQDKEQQQQQAVVVLRRRMPETVVQIYTYCGALGLSSAFVFLVTNAIKAAVGSLRPHFLAVCLPDWSRYRLVWQQGSTAPKRHLRQKQTRWGVAAEQLYWVLQAAAPLVQFVLLMLALMLQHPVKQSK</sequence>
<dbReference type="InterPro" id="IPR043216">
    <property type="entry name" value="PAP-like"/>
</dbReference>
<keyword evidence="4" id="KW-1185">Reference proteome</keyword>
<dbReference type="Proteomes" id="UP000018050">
    <property type="component" value="Unassembled WGS sequence"/>
</dbReference>
<dbReference type="AlphaFoldDB" id="U6GD34"/>
<dbReference type="VEuPathDB" id="ToxoDB:EAH_00024960"/>
<dbReference type="PANTHER" id="PTHR10165:SF103">
    <property type="entry name" value="PHOSPHOLIPID PHOSPHATASE HOMOLOG 1.2 HOMOLOG"/>
    <property type="match status" value="1"/>
</dbReference>
<feature type="region of interest" description="Disordered" evidence="1">
    <location>
        <begin position="1"/>
        <end position="44"/>
    </location>
</feature>
<evidence type="ECO:0000313" key="4">
    <source>
        <dbReference type="Proteomes" id="UP000018050"/>
    </source>
</evidence>
<keyword evidence="2" id="KW-1133">Transmembrane helix</keyword>
<evidence type="ECO:0000313" key="3">
    <source>
        <dbReference type="EMBL" id="CDI77462.1"/>
    </source>
</evidence>
<dbReference type="GO" id="GO:0006644">
    <property type="term" value="P:phospholipid metabolic process"/>
    <property type="evidence" value="ECO:0007669"/>
    <property type="project" value="InterPro"/>
</dbReference>
<feature type="transmembrane region" description="Helical" evidence="2">
    <location>
        <begin position="234"/>
        <end position="256"/>
    </location>
</feature>
<dbReference type="GO" id="GO:0007165">
    <property type="term" value="P:signal transduction"/>
    <property type="evidence" value="ECO:0007669"/>
    <property type="project" value="TreeGrafter"/>
</dbReference>
<dbReference type="GO" id="GO:0005886">
    <property type="term" value="C:plasma membrane"/>
    <property type="evidence" value="ECO:0007669"/>
    <property type="project" value="TreeGrafter"/>
</dbReference>
<dbReference type="GO" id="GO:0008195">
    <property type="term" value="F:phosphatidate phosphatase activity"/>
    <property type="evidence" value="ECO:0007669"/>
    <property type="project" value="TreeGrafter"/>
</dbReference>
<reference evidence="3" key="2">
    <citation type="submission" date="2013-10" db="EMBL/GenBank/DDBJ databases">
        <authorList>
            <person name="Aslett M."/>
        </authorList>
    </citation>
    <scope>NUCLEOTIDE SEQUENCE</scope>
    <source>
        <strain evidence="3">Houghton</strain>
    </source>
</reference>
<feature type="transmembrane region" description="Helical" evidence="2">
    <location>
        <begin position="112"/>
        <end position="134"/>
    </location>
</feature>
<organism evidence="3 4">
    <name type="scientific">Eimeria acervulina</name>
    <name type="common">Coccidian parasite</name>
    <dbReference type="NCBI Taxonomy" id="5801"/>
    <lineage>
        <taxon>Eukaryota</taxon>
        <taxon>Sar</taxon>
        <taxon>Alveolata</taxon>
        <taxon>Apicomplexa</taxon>
        <taxon>Conoidasida</taxon>
        <taxon>Coccidia</taxon>
        <taxon>Eucoccidiorida</taxon>
        <taxon>Eimeriorina</taxon>
        <taxon>Eimeriidae</taxon>
        <taxon>Eimeria</taxon>
    </lineage>
</organism>
<protein>
    <submittedName>
        <fullName evidence="3">Uncharacterized protein</fullName>
    </submittedName>
</protein>
<accession>U6GD34</accession>
<dbReference type="RefSeq" id="XP_013252183.1">
    <property type="nucleotide sequence ID" value="XM_013396729.1"/>
</dbReference>